<evidence type="ECO:0000313" key="1">
    <source>
        <dbReference type="EMBL" id="SDB89554.1"/>
    </source>
</evidence>
<dbReference type="Proteomes" id="UP000199452">
    <property type="component" value="Unassembled WGS sequence"/>
</dbReference>
<reference evidence="1 2" key="1">
    <citation type="submission" date="2016-09" db="EMBL/GenBank/DDBJ databases">
        <authorList>
            <person name="Capua I."/>
            <person name="De Benedictis P."/>
            <person name="Joannis T."/>
            <person name="Lombin L.H."/>
            <person name="Cattoli G."/>
        </authorList>
    </citation>
    <scope>NUCLEOTIDE SEQUENCE [LARGE SCALE GENOMIC DNA]</scope>
    <source>
        <strain evidence="1 2">A7P-90m</strain>
    </source>
</reference>
<gene>
    <name evidence="1" type="ORF">SAMN05216323_100743</name>
</gene>
<dbReference type="RefSeq" id="WP_092435719.1">
    <property type="nucleotide sequence ID" value="NZ_FMYP01000007.1"/>
</dbReference>
<accession>A0A1G6H5X6</accession>
<evidence type="ECO:0000313" key="2">
    <source>
        <dbReference type="Proteomes" id="UP000199452"/>
    </source>
</evidence>
<proteinExistence type="predicted"/>
<dbReference type="EMBL" id="FMYP01000007">
    <property type="protein sequence ID" value="SDB89554.1"/>
    <property type="molecule type" value="Genomic_DNA"/>
</dbReference>
<organism evidence="1 2">
    <name type="scientific">Williamwhitmania taraxaci</name>
    <dbReference type="NCBI Taxonomy" id="1640674"/>
    <lineage>
        <taxon>Bacteria</taxon>
        <taxon>Pseudomonadati</taxon>
        <taxon>Bacteroidota</taxon>
        <taxon>Bacteroidia</taxon>
        <taxon>Bacteroidales</taxon>
        <taxon>Williamwhitmaniaceae</taxon>
        <taxon>Williamwhitmania</taxon>
    </lineage>
</organism>
<name>A0A1G6H5X6_9BACT</name>
<dbReference type="AlphaFoldDB" id="A0A1G6H5X6"/>
<dbReference type="OrthoDB" id="1120448at2"/>
<sequence>MVKKIIIISLAFTLGVTFKAFSQLEQLQNICSLYFPPEFISDGQQYFSPLKPDQSVEFRTTFYGDNVYRIVACTNAKKGDLVFSVYDTEKNLLFTNSAYDNSPYWNFKFKSTVSCIIRLKLESKSFQPGYVMLLIGYQTK</sequence>
<protein>
    <submittedName>
        <fullName evidence="1">Uncharacterized protein</fullName>
    </submittedName>
</protein>
<dbReference type="STRING" id="1640674.SAMN05216323_100743"/>
<keyword evidence="2" id="KW-1185">Reference proteome</keyword>